<dbReference type="AlphaFoldDB" id="A0A8D9A9B6"/>
<dbReference type="EMBL" id="HBUF01554584">
    <property type="protein sequence ID" value="CAG6759990.1"/>
    <property type="molecule type" value="Transcribed_RNA"/>
</dbReference>
<organism evidence="1">
    <name type="scientific">Cacopsylla melanoneura</name>
    <dbReference type="NCBI Taxonomy" id="428564"/>
    <lineage>
        <taxon>Eukaryota</taxon>
        <taxon>Metazoa</taxon>
        <taxon>Ecdysozoa</taxon>
        <taxon>Arthropoda</taxon>
        <taxon>Hexapoda</taxon>
        <taxon>Insecta</taxon>
        <taxon>Pterygota</taxon>
        <taxon>Neoptera</taxon>
        <taxon>Paraneoptera</taxon>
        <taxon>Hemiptera</taxon>
        <taxon>Sternorrhyncha</taxon>
        <taxon>Psylloidea</taxon>
        <taxon>Psyllidae</taxon>
        <taxon>Psyllinae</taxon>
        <taxon>Cacopsylla</taxon>
    </lineage>
</organism>
<dbReference type="EMBL" id="HBUF01554586">
    <property type="protein sequence ID" value="CAG6759997.1"/>
    <property type="molecule type" value="Transcribed_RNA"/>
</dbReference>
<dbReference type="EMBL" id="HBUF01554587">
    <property type="protein sequence ID" value="CAG6760000.1"/>
    <property type="molecule type" value="Transcribed_RNA"/>
</dbReference>
<proteinExistence type="predicted"/>
<evidence type="ECO:0000313" key="1">
    <source>
        <dbReference type="EMBL" id="CAG6759997.1"/>
    </source>
</evidence>
<protein>
    <submittedName>
        <fullName evidence="1">Uncharacterized protein</fullName>
    </submittedName>
</protein>
<dbReference type="EMBL" id="HBUF01554585">
    <property type="protein sequence ID" value="CAG6759993.1"/>
    <property type="molecule type" value="Transcribed_RNA"/>
</dbReference>
<reference evidence="1" key="1">
    <citation type="submission" date="2021-05" db="EMBL/GenBank/DDBJ databases">
        <authorList>
            <person name="Alioto T."/>
            <person name="Alioto T."/>
            <person name="Gomez Garrido J."/>
        </authorList>
    </citation>
    <scope>NUCLEOTIDE SEQUENCE</scope>
</reference>
<accession>A0A8D9A9B6</accession>
<name>A0A8D9A9B6_9HEMI</name>
<sequence>MLLIKRFMVTSGLISCRLRVGAGVLTVAFEMMPFVCWCRDWCRIDLFTSTIYQEQNRVPANDFNSDVRKQLSSICLGSMHCMQMQNLTSSICPTPTWSPGTCQQRRIETPANTMS</sequence>